<dbReference type="EMBL" id="LR900695">
    <property type="protein sequence ID" value="CAD7246595.1"/>
    <property type="molecule type" value="Genomic_DNA"/>
</dbReference>
<feature type="compositionally biased region" description="Basic and acidic residues" evidence="1">
    <location>
        <begin position="469"/>
        <end position="481"/>
    </location>
</feature>
<sequence length="551" mass="60682">MPLTSSRSSLLAGSGSGGRARLISRSEPKLASPSSPSSSYSIPAAQQQLHELQQKRKLQKSLRKKDRNREGRKDEGGGGEEEEKRKPKRLLHSWQLDFGGFRHHRSTDYLAAVVQESEKRIGESELSRSKRHRACGVQATLSVDSCPPNFDRPVSCWHIPASSQQHRSHLRHSWAWSLFSSSRPSSPNTRSVGISASVDDVFNPPKRRSWFSSLAWFTRSEETLRKRSSTLYSPKGSCTEIQVEEITDLSSVSAMSLPTSPSPRTQPPPAQISSAPSSKKFKERPLSQLLRKLSPGGSNRKEKAKSWVVVEFAQNSIEGGGNHRAQQETPTCNSKKESHKKDSMLSALSPRKVLKEMSESIKKGSASSSQAPLQEVRVKIIGPDESPAKSRPDESPAKSRPDESPAKSQERRDGDPARLKEGKKIKERKENEEGKLAASAVDMPSQVPLKPGDTRSGRPVSLEICRVQGQEEERKRADSKSKGKGGSASARGHQMEVLASKMASIESIGTCSLEAETTDGEASERSSTAYEEPQMGKMIRLEVTRIYWVAG</sequence>
<reference evidence="2" key="1">
    <citation type="submission" date="2020-11" db="EMBL/GenBank/DDBJ databases">
        <authorList>
            <person name="Tran Van P."/>
        </authorList>
    </citation>
    <scope>NUCLEOTIDE SEQUENCE</scope>
</reference>
<dbReference type="AlphaFoldDB" id="A0A7R8XG70"/>
<dbReference type="Proteomes" id="UP000677054">
    <property type="component" value="Unassembled WGS sequence"/>
</dbReference>
<feature type="compositionally biased region" description="Low complexity" evidence="1">
    <location>
        <begin position="1"/>
        <end position="48"/>
    </location>
</feature>
<dbReference type="EMBL" id="CAJPEV010001178">
    <property type="protein sequence ID" value="CAG0891200.1"/>
    <property type="molecule type" value="Genomic_DNA"/>
</dbReference>
<evidence type="ECO:0000256" key="1">
    <source>
        <dbReference type="SAM" id="MobiDB-lite"/>
    </source>
</evidence>
<evidence type="ECO:0000313" key="2">
    <source>
        <dbReference type="EMBL" id="CAD7246595.1"/>
    </source>
</evidence>
<name>A0A7R8XG70_9CRUS</name>
<feature type="region of interest" description="Disordered" evidence="1">
    <location>
        <begin position="253"/>
        <end position="493"/>
    </location>
</feature>
<proteinExistence type="predicted"/>
<feature type="compositionally biased region" description="Basic residues" evidence="1">
    <location>
        <begin position="55"/>
        <end position="66"/>
    </location>
</feature>
<feature type="compositionally biased region" description="Basic and acidic residues" evidence="1">
    <location>
        <begin position="67"/>
        <end position="76"/>
    </location>
</feature>
<feature type="compositionally biased region" description="Basic and acidic residues" evidence="1">
    <location>
        <begin position="353"/>
        <end position="362"/>
    </location>
</feature>
<feature type="compositionally biased region" description="Basic and acidic residues" evidence="1">
    <location>
        <begin position="334"/>
        <end position="343"/>
    </location>
</feature>
<feature type="region of interest" description="Disordered" evidence="1">
    <location>
        <begin position="1"/>
        <end position="88"/>
    </location>
</feature>
<keyword evidence="3" id="KW-1185">Reference proteome</keyword>
<accession>A0A7R8XG70</accession>
<protein>
    <submittedName>
        <fullName evidence="2">Uncharacterized protein</fullName>
    </submittedName>
</protein>
<organism evidence="2">
    <name type="scientific">Darwinula stevensoni</name>
    <dbReference type="NCBI Taxonomy" id="69355"/>
    <lineage>
        <taxon>Eukaryota</taxon>
        <taxon>Metazoa</taxon>
        <taxon>Ecdysozoa</taxon>
        <taxon>Arthropoda</taxon>
        <taxon>Crustacea</taxon>
        <taxon>Oligostraca</taxon>
        <taxon>Ostracoda</taxon>
        <taxon>Podocopa</taxon>
        <taxon>Podocopida</taxon>
        <taxon>Darwinulocopina</taxon>
        <taxon>Darwinuloidea</taxon>
        <taxon>Darwinulidae</taxon>
        <taxon>Darwinula</taxon>
    </lineage>
</organism>
<gene>
    <name evidence="2" type="ORF">DSTB1V02_LOCUS6443</name>
</gene>
<evidence type="ECO:0000313" key="3">
    <source>
        <dbReference type="Proteomes" id="UP000677054"/>
    </source>
</evidence>
<feature type="compositionally biased region" description="Pro residues" evidence="1">
    <location>
        <begin position="260"/>
        <end position="270"/>
    </location>
</feature>
<feature type="compositionally biased region" description="Basic and acidic residues" evidence="1">
    <location>
        <begin position="386"/>
        <end position="435"/>
    </location>
</feature>